<feature type="compositionally biased region" description="Basic and acidic residues" evidence="1">
    <location>
        <begin position="219"/>
        <end position="228"/>
    </location>
</feature>
<dbReference type="InterPro" id="IPR036779">
    <property type="entry name" value="LysM_dom_sf"/>
</dbReference>
<sequence length="228" mass="23365">MSRGMLTACRPYAVWAGVTAVAAAAAASVPAAWREATHASAHERVPDVLVAGCATLLALSLGWLWLVTSVTVAELVAGRVPRGAGGATRRLVLLACGAAVVAGAALPAHASGGDGAEVLVGLPLPERAVAPATTPAITPAVTPVSPTPVLRTTGDTHVVREGDSLWSIARAHPAPGVGVDERWRAIWRHNRDVVGDDPDVIHPGQALRLPADPPTDPATHTEKDGEPR</sequence>
<dbReference type="SUPFAM" id="SSF54106">
    <property type="entry name" value="LysM domain"/>
    <property type="match status" value="1"/>
</dbReference>
<dbReference type="EMBL" id="JANARS010000004">
    <property type="protein sequence ID" value="MCP3422338.1"/>
    <property type="molecule type" value="Genomic_DNA"/>
</dbReference>
<feature type="domain" description="LysM" evidence="3">
    <location>
        <begin position="155"/>
        <end position="209"/>
    </location>
</feature>
<organism evidence="4 5">
    <name type="scientific">Nocardioides pinisoli</name>
    <dbReference type="NCBI Taxonomy" id="2950279"/>
    <lineage>
        <taxon>Bacteria</taxon>
        <taxon>Bacillati</taxon>
        <taxon>Actinomycetota</taxon>
        <taxon>Actinomycetes</taxon>
        <taxon>Propionibacteriales</taxon>
        <taxon>Nocardioidaceae</taxon>
        <taxon>Nocardioides</taxon>
    </lineage>
</organism>
<name>A0ABT1KX50_9ACTN</name>
<evidence type="ECO:0000256" key="2">
    <source>
        <dbReference type="SAM" id="Phobius"/>
    </source>
</evidence>
<dbReference type="InterPro" id="IPR052196">
    <property type="entry name" value="Bact_Kbp"/>
</dbReference>
<dbReference type="Pfam" id="PF01476">
    <property type="entry name" value="LysM"/>
    <property type="match status" value="1"/>
</dbReference>
<reference evidence="4 5" key="1">
    <citation type="submission" date="2022-06" db="EMBL/GenBank/DDBJ databases">
        <authorList>
            <person name="So Y."/>
        </authorList>
    </citation>
    <scope>NUCLEOTIDE SEQUENCE [LARGE SCALE GENOMIC DNA]</scope>
    <source>
        <strain evidence="4 5">STR3</strain>
    </source>
</reference>
<keyword evidence="2" id="KW-0812">Transmembrane</keyword>
<feature type="transmembrane region" description="Helical" evidence="2">
    <location>
        <begin position="12"/>
        <end position="33"/>
    </location>
</feature>
<evidence type="ECO:0000259" key="3">
    <source>
        <dbReference type="PROSITE" id="PS51782"/>
    </source>
</evidence>
<dbReference type="CDD" id="cd00118">
    <property type="entry name" value="LysM"/>
    <property type="match status" value="1"/>
</dbReference>
<gene>
    <name evidence="4" type="ORF">NCI01_11070</name>
</gene>
<keyword evidence="2" id="KW-0472">Membrane</keyword>
<feature type="region of interest" description="Disordered" evidence="1">
    <location>
        <begin position="194"/>
        <end position="228"/>
    </location>
</feature>
<dbReference type="PANTHER" id="PTHR34700">
    <property type="entry name" value="POTASSIUM BINDING PROTEIN KBP"/>
    <property type="match status" value="1"/>
</dbReference>
<comment type="caution">
    <text evidence="4">The sequence shown here is derived from an EMBL/GenBank/DDBJ whole genome shotgun (WGS) entry which is preliminary data.</text>
</comment>
<dbReference type="Gene3D" id="3.10.350.10">
    <property type="entry name" value="LysM domain"/>
    <property type="match status" value="1"/>
</dbReference>
<feature type="transmembrane region" description="Helical" evidence="2">
    <location>
        <begin position="91"/>
        <end position="110"/>
    </location>
</feature>
<keyword evidence="2" id="KW-1133">Transmembrane helix</keyword>
<dbReference type="PANTHER" id="PTHR34700:SF4">
    <property type="entry name" value="PHAGE-LIKE ELEMENT PBSX PROTEIN XKDP"/>
    <property type="match status" value="1"/>
</dbReference>
<evidence type="ECO:0000313" key="5">
    <source>
        <dbReference type="Proteomes" id="UP001204524"/>
    </source>
</evidence>
<dbReference type="InterPro" id="IPR018392">
    <property type="entry name" value="LysM"/>
</dbReference>
<protein>
    <submittedName>
        <fullName evidence="4">LysM peptidoglycan-binding domain-containing protein</fullName>
    </submittedName>
</protein>
<proteinExistence type="predicted"/>
<dbReference type="SMART" id="SM00257">
    <property type="entry name" value="LysM"/>
    <property type="match status" value="1"/>
</dbReference>
<dbReference type="PROSITE" id="PS51782">
    <property type="entry name" value="LYSM"/>
    <property type="match status" value="1"/>
</dbReference>
<evidence type="ECO:0000256" key="1">
    <source>
        <dbReference type="SAM" id="MobiDB-lite"/>
    </source>
</evidence>
<evidence type="ECO:0000313" key="4">
    <source>
        <dbReference type="EMBL" id="MCP3422338.1"/>
    </source>
</evidence>
<dbReference type="RefSeq" id="WP_254181535.1">
    <property type="nucleotide sequence ID" value="NZ_JANARS010000004.1"/>
</dbReference>
<dbReference type="Proteomes" id="UP001204524">
    <property type="component" value="Unassembled WGS sequence"/>
</dbReference>
<accession>A0ABT1KX50</accession>
<keyword evidence="5" id="KW-1185">Reference proteome</keyword>
<feature type="transmembrane region" description="Helical" evidence="2">
    <location>
        <begin position="48"/>
        <end position="70"/>
    </location>
</feature>